<keyword evidence="1" id="KW-0175">Coiled coil</keyword>
<comment type="caution">
    <text evidence="2">The sequence shown here is derived from an EMBL/GenBank/DDBJ whole genome shotgun (WGS) entry which is preliminary data.</text>
</comment>
<sequence>MATGSTQTVSTKTPFGELIQKTLQERERNIVCLALEEKVSLMDIMDNEKTKGKRLLMEVDSIQELEKRKLLKRGLDPSPEVVDIKTTAMEMSIVSELPFVKDPFLGALEGQANECYTSSVDMLKNKFEQLEKQCNETAKQHKEEMNRVEQELENVKAQHKEEMNMLVHKVNERSMHQQEIEKIKKRISSLEGWFGCCFLRGEEVKVFEEHGDVISALLNNDDDKAHMLVSTKEAAIKLSQVFNLAVPVDMCAHAFKSKIFELLKQRLEPLRKFLFKEKLF</sequence>
<accession>A0AA88GGW5</accession>
<organism evidence="2 3">
    <name type="scientific">Naegleria lovaniensis</name>
    <name type="common">Amoeba</name>
    <dbReference type="NCBI Taxonomy" id="51637"/>
    <lineage>
        <taxon>Eukaryota</taxon>
        <taxon>Discoba</taxon>
        <taxon>Heterolobosea</taxon>
        <taxon>Tetramitia</taxon>
        <taxon>Eutetramitia</taxon>
        <taxon>Vahlkampfiidae</taxon>
        <taxon>Naegleria</taxon>
    </lineage>
</organism>
<dbReference type="GeneID" id="68099787"/>
<gene>
    <name evidence="2" type="ORF">C9374_007333</name>
</gene>
<dbReference type="AlphaFoldDB" id="A0AA88GGW5"/>
<dbReference type="Proteomes" id="UP000816034">
    <property type="component" value="Unassembled WGS sequence"/>
</dbReference>
<name>A0AA88GGW5_NAELO</name>
<reference evidence="2 3" key="1">
    <citation type="journal article" date="2018" name="BMC Genomics">
        <title>The genome of Naegleria lovaniensis, the basis for a comparative approach to unravel pathogenicity factors of the human pathogenic amoeba N. fowleri.</title>
        <authorList>
            <person name="Liechti N."/>
            <person name="Schurch N."/>
            <person name="Bruggmann R."/>
            <person name="Wittwer M."/>
        </authorList>
    </citation>
    <scope>NUCLEOTIDE SEQUENCE [LARGE SCALE GENOMIC DNA]</scope>
    <source>
        <strain evidence="2 3">ATCC 30569</strain>
    </source>
</reference>
<feature type="coiled-coil region" evidence="1">
    <location>
        <begin position="113"/>
        <end position="169"/>
    </location>
</feature>
<evidence type="ECO:0000256" key="1">
    <source>
        <dbReference type="SAM" id="Coils"/>
    </source>
</evidence>
<evidence type="ECO:0000313" key="2">
    <source>
        <dbReference type="EMBL" id="KAG2379194.1"/>
    </source>
</evidence>
<dbReference type="RefSeq" id="XP_044546456.1">
    <property type="nucleotide sequence ID" value="XM_044697287.1"/>
</dbReference>
<dbReference type="EMBL" id="PYSW02000029">
    <property type="protein sequence ID" value="KAG2379194.1"/>
    <property type="molecule type" value="Genomic_DNA"/>
</dbReference>
<keyword evidence="3" id="KW-1185">Reference proteome</keyword>
<evidence type="ECO:0000313" key="3">
    <source>
        <dbReference type="Proteomes" id="UP000816034"/>
    </source>
</evidence>
<proteinExistence type="predicted"/>
<protein>
    <submittedName>
        <fullName evidence="2">Uncharacterized protein</fullName>
    </submittedName>
</protein>